<evidence type="ECO:0000313" key="2">
    <source>
        <dbReference type="Proteomes" id="UP000008367"/>
    </source>
</evidence>
<gene>
    <name evidence="1" type="ORF">VCHENC02_2718A</name>
</gene>
<proteinExistence type="predicted"/>
<protein>
    <submittedName>
        <fullName evidence="1">HAMP domain protein</fullName>
    </submittedName>
</protein>
<comment type="caution">
    <text evidence="1">The sequence shown here is derived from an EMBL/GenBank/DDBJ whole genome shotgun (WGS) entry which is preliminary data.</text>
</comment>
<dbReference type="Proteomes" id="UP000008367">
    <property type="component" value="Unassembled WGS sequence"/>
</dbReference>
<evidence type="ECO:0000313" key="1">
    <source>
        <dbReference type="EMBL" id="EKM31666.1"/>
    </source>
</evidence>
<feature type="non-terminal residue" evidence="1">
    <location>
        <position position="18"/>
    </location>
</feature>
<dbReference type="EMBL" id="AJSR01001084">
    <property type="protein sequence ID" value="EKM31666.1"/>
    <property type="molecule type" value="Genomic_DNA"/>
</dbReference>
<name>A0A454CZ38_VIBHA</name>
<organism evidence="1 2">
    <name type="scientific">Vibrio harveyi</name>
    <name type="common">Beneckea harveyi</name>
    <dbReference type="NCBI Taxonomy" id="669"/>
    <lineage>
        <taxon>Bacteria</taxon>
        <taxon>Pseudomonadati</taxon>
        <taxon>Pseudomonadota</taxon>
        <taxon>Gammaproteobacteria</taxon>
        <taxon>Vibrionales</taxon>
        <taxon>Vibrionaceae</taxon>
        <taxon>Vibrio</taxon>
    </lineage>
</organism>
<reference evidence="1 2" key="1">
    <citation type="submission" date="2012-10" db="EMBL/GenBank/DDBJ databases">
        <title>Genome sequence of Vibrio Cholerae HENC-02.</title>
        <authorList>
            <person name="Eppinger M."/>
            <person name="Hasan N.A."/>
            <person name="Sengamalay N."/>
            <person name="Hine E."/>
            <person name="Su Q."/>
            <person name="Daugherty S.C."/>
            <person name="Young S."/>
            <person name="Sadzewicz L."/>
            <person name="Tallon L."/>
            <person name="Cebula T.A."/>
            <person name="Ravel J."/>
            <person name="Colwell R.R."/>
        </authorList>
    </citation>
    <scope>NUCLEOTIDE SEQUENCE [LARGE SCALE GENOMIC DNA]</scope>
    <source>
        <strain evidence="1 2">HENC-02</strain>
    </source>
</reference>
<accession>A0A454CZ38</accession>
<dbReference type="AlphaFoldDB" id="A0A454CZ38"/>
<sequence>MNFVTFLRHFLFILSIFG</sequence>